<dbReference type="PANTHER" id="PTHR46060:SF1">
    <property type="entry name" value="MARINER MOS1 TRANSPOSASE-LIKE PROTEIN"/>
    <property type="match status" value="1"/>
</dbReference>
<dbReference type="Proteomes" id="UP000299102">
    <property type="component" value="Unassembled WGS sequence"/>
</dbReference>
<dbReference type="InterPro" id="IPR041426">
    <property type="entry name" value="Mos1_HTH"/>
</dbReference>
<evidence type="ECO:0000259" key="1">
    <source>
        <dbReference type="Pfam" id="PF17906"/>
    </source>
</evidence>
<evidence type="ECO:0000313" key="3">
    <source>
        <dbReference type="Proteomes" id="UP000299102"/>
    </source>
</evidence>
<comment type="caution">
    <text evidence="2">The sequence shown here is derived from an EMBL/GenBank/DDBJ whole genome shotgun (WGS) entry which is preliminary data.</text>
</comment>
<dbReference type="EMBL" id="BGZK01001534">
    <property type="protein sequence ID" value="GBP81853.1"/>
    <property type="molecule type" value="Genomic_DNA"/>
</dbReference>
<dbReference type="Gene3D" id="1.10.10.1450">
    <property type="match status" value="1"/>
</dbReference>
<sequence length="176" mass="20214">MDLKSENFRAMIYYDFQRGLSQKQCIDQLTSTFGDIAPSNTTAYHWFSGFNRRRSKFTDELKEGPSKSVVVPQNIDAERDLIIQDRHVTYREIKNLPGHNVFVEIRKNNRQRRIILHHDNASCNTSAEATRFLEVHSVRGFNTLSPPCRLSALYKLLTHDVPDAVTESGTNNVSKT</sequence>
<dbReference type="AlphaFoldDB" id="A0A4C1Z3W3"/>
<evidence type="ECO:0000313" key="2">
    <source>
        <dbReference type="EMBL" id="GBP81853.1"/>
    </source>
</evidence>
<dbReference type="OrthoDB" id="6922580at2759"/>
<dbReference type="Pfam" id="PF17906">
    <property type="entry name" value="HTH_48"/>
    <property type="match status" value="1"/>
</dbReference>
<protein>
    <recommendedName>
        <fullName evidence="1">Mos1 transposase HTH domain-containing protein</fullName>
    </recommendedName>
</protein>
<organism evidence="2 3">
    <name type="scientific">Eumeta variegata</name>
    <name type="common">Bagworm moth</name>
    <name type="synonym">Eumeta japonica</name>
    <dbReference type="NCBI Taxonomy" id="151549"/>
    <lineage>
        <taxon>Eukaryota</taxon>
        <taxon>Metazoa</taxon>
        <taxon>Ecdysozoa</taxon>
        <taxon>Arthropoda</taxon>
        <taxon>Hexapoda</taxon>
        <taxon>Insecta</taxon>
        <taxon>Pterygota</taxon>
        <taxon>Neoptera</taxon>
        <taxon>Endopterygota</taxon>
        <taxon>Lepidoptera</taxon>
        <taxon>Glossata</taxon>
        <taxon>Ditrysia</taxon>
        <taxon>Tineoidea</taxon>
        <taxon>Psychidae</taxon>
        <taxon>Oiketicinae</taxon>
        <taxon>Eumeta</taxon>
    </lineage>
</organism>
<reference evidence="2 3" key="1">
    <citation type="journal article" date="2019" name="Commun. Biol.">
        <title>The bagworm genome reveals a unique fibroin gene that provides high tensile strength.</title>
        <authorList>
            <person name="Kono N."/>
            <person name="Nakamura H."/>
            <person name="Ohtoshi R."/>
            <person name="Tomita M."/>
            <person name="Numata K."/>
            <person name="Arakawa K."/>
        </authorList>
    </citation>
    <scope>NUCLEOTIDE SEQUENCE [LARGE SCALE GENOMIC DNA]</scope>
</reference>
<dbReference type="PANTHER" id="PTHR46060">
    <property type="entry name" value="MARINER MOS1 TRANSPOSASE-LIKE PROTEIN"/>
    <property type="match status" value="1"/>
</dbReference>
<feature type="domain" description="Mos1 transposase HTH" evidence="1">
    <location>
        <begin position="6"/>
        <end position="51"/>
    </location>
</feature>
<name>A0A4C1Z3W3_EUMVA</name>
<keyword evidence="3" id="KW-1185">Reference proteome</keyword>
<dbReference type="InterPro" id="IPR052709">
    <property type="entry name" value="Transposase-MT_Hybrid"/>
</dbReference>
<gene>
    <name evidence="2" type="ORF">EVAR_59748_1</name>
</gene>
<proteinExistence type="predicted"/>
<accession>A0A4C1Z3W3</accession>